<proteinExistence type="predicted"/>
<keyword evidence="2" id="KW-1185">Reference proteome</keyword>
<protein>
    <recommendedName>
        <fullName evidence="3">Class I SAM-dependent methyltransferase</fullName>
    </recommendedName>
</protein>
<name>A0A2W1NGQ9_PAEXE</name>
<gene>
    <name evidence="1" type="ORF">CBW46_002100</name>
</gene>
<dbReference type="SUPFAM" id="SSF53335">
    <property type="entry name" value="S-adenosyl-L-methionine-dependent methyltransferases"/>
    <property type="match status" value="1"/>
</dbReference>
<reference evidence="1" key="1">
    <citation type="submission" date="2018-06" db="EMBL/GenBank/DDBJ databases">
        <title>Paenibacillus xerothermodurans sp. nov. an extremely dry heat resistant spore forming bacterium isolated from the soil of Cape Canaveral, Florida.</title>
        <authorList>
            <person name="Seuylemezian A."/>
            <person name="Kaur N."/>
            <person name="Patil P."/>
            <person name="Patil P."/>
            <person name="Mayilraj S."/>
            <person name="Vaishampayan P."/>
        </authorList>
    </citation>
    <scope>NUCLEOTIDE SEQUENCE [LARGE SCALE GENOMIC DNA]</scope>
    <source>
        <strain evidence="1">ATCC 27380</strain>
    </source>
</reference>
<dbReference type="InterPro" id="IPR029063">
    <property type="entry name" value="SAM-dependent_MTases_sf"/>
</dbReference>
<evidence type="ECO:0000313" key="1">
    <source>
        <dbReference type="EMBL" id="PZE22890.1"/>
    </source>
</evidence>
<dbReference type="AlphaFoldDB" id="A0A2W1NGQ9"/>
<evidence type="ECO:0008006" key="3">
    <source>
        <dbReference type="Google" id="ProtNLM"/>
    </source>
</evidence>
<dbReference type="EMBL" id="NHRJ02000001">
    <property type="protein sequence ID" value="PZE22890.1"/>
    <property type="molecule type" value="Genomic_DNA"/>
</dbReference>
<comment type="caution">
    <text evidence="1">The sequence shown here is derived from an EMBL/GenBank/DDBJ whole genome shotgun (WGS) entry which is preliminary data.</text>
</comment>
<sequence length="296" mass="33710">MQQAESAELDWGEKEWGTHRYHTRQLLEHAMEASSVLDRAAVLGAGNHGGVNLPQLARGFAQLTVLDTEANSIEEVLEQSGLGATANVKTLTNVDYTCLDQLNFYETWEDMLLNHTSAADIACYIKDCAFEARRHEALPHLKQSFDLVVSCSVHTQLFYIHALSQFAGYAPQYAEADIRQIVDTLSYLRNSLVEDYNRLLSSLLRPDGRLVMWSDMIRLSDENEQLLEQLYSLNSEQARIKFLFRAFGQHGIEPAVLGLKDLHDRVKQENQLFKCWVWLADKDKRYIAAGFSGRLR</sequence>
<dbReference type="Gene3D" id="3.40.50.150">
    <property type="entry name" value="Vaccinia Virus protein VP39"/>
    <property type="match status" value="1"/>
</dbReference>
<dbReference type="OrthoDB" id="2029026at2"/>
<accession>A0A2W1NGQ9</accession>
<evidence type="ECO:0000313" key="2">
    <source>
        <dbReference type="Proteomes" id="UP000214746"/>
    </source>
</evidence>
<dbReference type="Proteomes" id="UP000214746">
    <property type="component" value="Unassembled WGS sequence"/>
</dbReference>
<organism evidence="1 2">
    <name type="scientific">Paenibacillus xerothermodurans</name>
    <dbReference type="NCBI Taxonomy" id="1977292"/>
    <lineage>
        <taxon>Bacteria</taxon>
        <taxon>Bacillati</taxon>
        <taxon>Bacillota</taxon>
        <taxon>Bacilli</taxon>
        <taxon>Bacillales</taxon>
        <taxon>Paenibacillaceae</taxon>
        <taxon>Paenibacillus</taxon>
    </lineage>
</organism>